<evidence type="ECO:0000256" key="5">
    <source>
        <dbReference type="SAM" id="MobiDB-lite"/>
    </source>
</evidence>
<evidence type="ECO:0000256" key="1">
    <source>
        <dbReference type="ARBA" id="ARBA00022723"/>
    </source>
</evidence>
<feature type="compositionally biased region" description="Polar residues" evidence="5">
    <location>
        <begin position="246"/>
        <end position="255"/>
    </location>
</feature>
<gene>
    <name evidence="7" type="ORF">ANANG_G00272300</name>
</gene>
<dbReference type="InterPro" id="IPR052621">
    <property type="entry name" value="Cell_Prolif/Cornif_Regul"/>
</dbReference>
<dbReference type="PROSITE" id="PS00478">
    <property type="entry name" value="LIM_DOMAIN_1"/>
    <property type="match status" value="1"/>
</dbReference>
<dbReference type="AlphaFoldDB" id="A0A9D3LLB0"/>
<feature type="compositionally biased region" description="Polar residues" evidence="5">
    <location>
        <begin position="8"/>
        <end position="25"/>
    </location>
</feature>
<feature type="compositionally biased region" description="Low complexity" evidence="5">
    <location>
        <begin position="324"/>
        <end position="333"/>
    </location>
</feature>
<dbReference type="InterPro" id="IPR001781">
    <property type="entry name" value="Znf_LIM"/>
</dbReference>
<reference evidence="7" key="1">
    <citation type="submission" date="2021-01" db="EMBL/GenBank/DDBJ databases">
        <title>A chromosome-scale assembly of European eel, Anguilla anguilla.</title>
        <authorList>
            <person name="Henkel C."/>
            <person name="Jong-Raadsen S.A."/>
            <person name="Dufour S."/>
            <person name="Weltzien F.-A."/>
            <person name="Palstra A.P."/>
            <person name="Pelster B."/>
            <person name="Spaink H.P."/>
            <person name="Van Den Thillart G.E."/>
            <person name="Jansen H."/>
            <person name="Zahm M."/>
            <person name="Klopp C."/>
            <person name="Cedric C."/>
            <person name="Louis A."/>
            <person name="Berthelot C."/>
            <person name="Parey E."/>
            <person name="Roest Crollius H."/>
            <person name="Montfort J."/>
            <person name="Robinson-Rechavi M."/>
            <person name="Bucao C."/>
            <person name="Bouchez O."/>
            <person name="Gislard M."/>
            <person name="Lluch J."/>
            <person name="Milhes M."/>
            <person name="Lampietro C."/>
            <person name="Lopez Roques C."/>
            <person name="Donnadieu C."/>
            <person name="Braasch I."/>
            <person name="Desvignes T."/>
            <person name="Postlethwait J."/>
            <person name="Bobe J."/>
            <person name="Guiguen Y."/>
            <person name="Dirks R."/>
        </authorList>
    </citation>
    <scope>NUCLEOTIDE SEQUENCE</scope>
    <source>
        <strain evidence="7">Tag_6206</strain>
        <tissue evidence="7">Liver</tissue>
    </source>
</reference>
<dbReference type="Gene3D" id="2.10.110.10">
    <property type="entry name" value="Cysteine Rich Protein"/>
    <property type="match status" value="1"/>
</dbReference>
<keyword evidence="3 4" id="KW-0440">LIM domain</keyword>
<keyword evidence="1 4" id="KW-0479">Metal-binding</keyword>
<evidence type="ECO:0000256" key="4">
    <source>
        <dbReference type="PROSITE-ProRule" id="PRU00125"/>
    </source>
</evidence>
<feature type="compositionally biased region" description="Low complexity" evidence="5">
    <location>
        <begin position="256"/>
        <end position="298"/>
    </location>
</feature>
<feature type="compositionally biased region" description="Low complexity" evidence="5">
    <location>
        <begin position="190"/>
        <end position="208"/>
    </location>
</feature>
<feature type="region of interest" description="Disordered" evidence="5">
    <location>
        <begin position="1"/>
        <end position="29"/>
    </location>
</feature>
<dbReference type="EMBL" id="JAFIRN010000016">
    <property type="protein sequence ID" value="KAG5833102.1"/>
    <property type="molecule type" value="Genomic_DNA"/>
</dbReference>
<feature type="domain" description="LIM zinc-binding" evidence="6">
    <location>
        <begin position="612"/>
        <end position="678"/>
    </location>
</feature>
<feature type="compositionally biased region" description="Low complexity" evidence="5">
    <location>
        <begin position="461"/>
        <end position="497"/>
    </location>
</feature>
<feature type="compositionally biased region" description="Basic and acidic residues" evidence="5">
    <location>
        <begin position="128"/>
        <end position="139"/>
    </location>
</feature>
<feature type="compositionally biased region" description="Low complexity" evidence="5">
    <location>
        <begin position="408"/>
        <end position="441"/>
    </location>
</feature>
<protein>
    <recommendedName>
        <fullName evidence="6">LIM zinc-binding domain-containing protein</fullName>
    </recommendedName>
</protein>
<feature type="compositionally biased region" description="Low complexity" evidence="5">
    <location>
        <begin position="140"/>
        <end position="165"/>
    </location>
</feature>
<proteinExistence type="predicted"/>
<dbReference type="GO" id="GO:0046872">
    <property type="term" value="F:metal ion binding"/>
    <property type="evidence" value="ECO:0007669"/>
    <property type="project" value="UniProtKB-KW"/>
</dbReference>
<feature type="compositionally biased region" description="Polar residues" evidence="5">
    <location>
        <begin position="507"/>
        <end position="542"/>
    </location>
</feature>
<dbReference type="PROSITE" id="PS50023">
    <property type="entry name" value="LIM_DOMAIN_2"/>
    <property type="match status" value="1"/>
</dbReference>
<evidence type="ECO:0000313" key="8">
    <source>
        <dbReference type="Proteomes" id="UP001044222"/>
    </source>
</evidence>
<feature type="compositionally biased region" description="Pro residues" evidence="5">
    <location>
        <begin position="222"/>
        <end position="235"/>
    </location>
</feature>
<evidence type="ECO:0000313" key="7">
    <source>
        <dbReference type="EMBL" id="KAG5833102.1"/>
    </source>
</evidence>
<organism evidence="7 8">
    <name type="scientific">Anguilla anguilla</name>
    <name type="common">European freshwater eel</name>
    <name type="synonym">Muraena anguilla</name>
    <dbReference type="NCBI Taxonomy" id="7936"/>
    <lineage>
        <taxon>Eukaryota</taxon>
        <taxon>Metazoa</taxon>
        <taxon>Chordata</taxon>
        <taxon>Craniata</taxon>
        <taxon>Vertebrata</taxon>
        <taxon>Euteleostomi</taxon>
        <taxon>Actinopterygii</taxon>
        <taxon>Neopterygii</taxon>
        <taxon>Teleostei</taxon>
        <taxon>Anguilliformes</taxon>
        <taxon>Anguillidae</taxon>
        <taxon>Anguilla</taxon>
    </lineage>
</organism>
<evidence type="ECO:0000259" key="6">
    <source>
        <dbReference type="PROSITE" id="PS50023"/>
    </source>
</evidence>
<sequence>MSKRVRNNPATTQQKVHPEECSSSPWVGFGVGEREKVRDLIVSAPAEQHAGTLPQTRPTQASIMSYAYPKSFVPKTDVKTGSPSKAIEDSKKKTNLLKDNSWIKKKVEEDEPVDDDPNFGRVVLSRLKSNEYPDEKSSDNDTSNTGSSGTPKSSSTSVQSITKNSAPPSYDKAIASKSVNTKVSADGKTTETTETTITTSRTAATKQTFSERVFSDVKSPSKPKPSVLPPKPPKPSADTDAASRKGTLSVSSPKASESTTVTTFTETVKNDRTYSSSSPTSSTTTTTRTRSASSPKPSETTTMPIFTEPAKDKPLDALAEDLISLPSSSAYSSQDRDYSRTYSSSSPNSSTTTTTRTRSVSSPRPSETTTVTSYTEPAKDKPLDVLSDDLISKPSSSAYSSQDRDYSRTYSSSSPNSSTITTTRTSSVSSPRPSETTTVTSYTDPAKDNSAYSSQDRDYSRTYSSSSPTSSTITTTRTRSVSSPRPSETTTVTSYTETVKDREYRTYSPSPDSITRNIRTYSSSEYSPSVRTSSYSTLNSEPSYTDGLYKSRSYTSLPRETSYEYSSLSSPSSYTKTSYLESSPSGSYSDLVSMKSSSSVYASPDRAITAKDICTYCNKPMSIDPKMILDDLQIHCHATCFKCEVCSTSLGHLKAGDTMWIYRRTVHCERCFETTRDKWRR</sequence>
<feature type="compositionally biased region" description="Low complexity" evidence="5">
    <location>
        <begin position="340"/>
        <end position="373"/>
    </location>
</feature>
<comment type="caution">
    <text evidence="7">The sequence shown here is derived from an EMBL/GenBank/DDBJ whole genome shotgun (WGS) entry which is preliminary data.</text>
</comment>
<accession>A0A9D3LLB0</accession>
<name>A0A9D3LLB0_ANGAN</name>
<dbReference type="Proteomes" id="UP001044222">
    <property type="component" value="Chromosome 16"/>
</dbReference>
<feature type="region of interest" description="Disordered" evidence="5">
    <location>
        <begin position="72"/>
        <end position="542"/>
    </location>
</feature>
<dbReference type="PANTHER" id="PTHR15468">
    <property type="entry name" value="ZNF185"/>
    <property type="match status" value="1"/>
</dbReference>
<evidence type="ECO:0000256" key="2">
    <source>
        <dbReference type="ARBA" id="ARBA00022833"/>
    </source>
</evidence>
<evidence type="ECO:0000256" key="3">
    <source>
        <dbReference type="ARBA" id="ARBA00023038"/>
    </source>
</evidence>
<dbReference type="SMART" id="SM00132">
    <property type="entry name" value="LIM"/>
    <property type="match status" value="1"/>
</dbReference>
<dbReference type="PANTHER" id="PTHR15468:SF12">
    <property type="match status" value="1"/>
</dbReference>
<keyword evidence="8" id="KW-1185">Reference proteome</keyword>
<keyword evidence="2 4" id="KW-0862">Zinc</keyword>